<dbReference type="GO" id="GO:0016020">
    <property type="term" value="C:membrane"/>
    <property type="evidence" value="ECO:0007669"/>
    <property type="project" value="InterPro"/>
</dbReference>
<evidence type="ECO:0000313" key="4">
    <source>
        <dbReference type="Proteomes" id="UP001149090"/>
    </source>
</evidence>
<dbReference type="SMART" id="SM00174">
    <property type="entry name" value="RHO"/>
    <property type="match status" value="1"/>
</dbReference>
<dbReference type="GO" id="GO:0007165">
    <property type="term" value="P:signal transduction"/>
    <property type="evidence" value="ECO:0007669"/>
    <property type="project" value="InterPro"/>
</dbReference>
<proteinExistence type="predicted"/>
<dbReference type="InterPro" id="IPR027417">
    <property type="entry name" value="P-loop_NTPase"/>
</dbReference>
<dbReference type="InterPro" id="IPR001806">
    <property type="entry name" value="Small_GTPase"/>
</dbReference>
<protein>
    <submittedName>
        <fullName evidence="3">Ras gtpase</fullName>
    </submittedName>
</protein>
<gene>
    <name evidence="3" type="ORF">M0811_11374</name>
</gene>
<dbReference type="Gene3D" id="3.40.50.300">
    <property type="entry name" value="P-loop containing nucleotide triphosphate hydrolases"/>
    <property type="match status" value="1"/>
</dbReference>
<name>A0A9Q0LCT2_ANAIG</name>
<evidence type="ECO:0000256" key="1">
    <source>
        <dbReference type="ARBA" id="ARBA00022741"/>
    </source>
</evidence>
<keyword evidence="1" id="KW-0547">Nucleotide-binding</keyword>
<dbReference type="FunFam" id="3.40.50.300:FF:001447">
    <property type="entry name" value="Ras-related protein Rab-1B"/>
    <property type="match status" value="1"/>
</dbReference>
<dbReference type="PROSITE" id="PS51421">
    <property type="entry name" value="RAS"/>
    <property type="match status" value="1"/>
</dbReference>
<evidence type="ECO:0000313" key="3">
    <source>
        <dbReference type="EMBL" id="KAJ5070009.1"/>
    </source>
</evidence>
<comment type="caution">
    <text evidence="3">The sequence shown here is derived from an EMBL/GenBank/DDBJ whole genome shotgun (WGS) entry which is preliminary data.</text>
</comment>
<keyword evidence="4" id="KW-1185">Reference proteome</keyword>
<dbReference type="Pfam" id="PF00071">
    <property type="entry name" value="Ras"/>
    <property type="match status" value="1"/>
</dbReference>
<organism evidence="3 4">
    <name type="scientific">Anaeramoeba ignava</name>
    <name type="common">Anaerobic marine amoeba</name>
    <dbReference type="NCBI Taxonomy" id="1746090"/>
    <lineage>
        <taxon>Eukaryota</taxon>
        <taxon>Metamonada</taxon>
        <taxon>Anaeramoebidae</taxon>
        <taxon>Anaeramoeba</taxon>
    </lineage>
</organism>
<dbReference type="Proteomes" id="UP001149090">
    <property type="component" value="Unassembled WGS sequence"/>
</dbReference>
<accession>A0A9Q0LCT2</accession>
<dbReference type="PANTHER" id="PTHR24070">
    <property type="entry name" value="RAS, DI-RAS, AND RHEB FAMILY MEMBERS OF SMALL GTPASE SUPERFAMILY"/>
    <property type="match status" value="1"/>
</dbReference>
<dbReference type="SMART" id="SM00175">
    <property type="entry name" value="RAB"/>
    <property type="match status" value="1"/>
</dbReference>
<reference evidence="3" key="1">
    <citation type="submission" date="2022-10" db="EMBL/GenBank/DDBJ databases">
        <title>Novel sulphate-reducing endosymbionts in the free-living metamonad Anaeramoeba.</title>
        <authorList>
            <person name="Jerlstrom-Hultqvist J."/>
            <person name="Cepicka I."/>
            <person name="Gallot-Lavallee L."/>
            <person name="Salas-Leiva D."/>
            <person name="Curtis B.A."/>
            <person name="Zahonova K."/>
            <person name="Pipaliya S."/>
            <person name="Dacks J."/>
            <person name="Roger A.J."/>
        </authorList>
    </citation>
    <scope>NUCLEOTIDE SEQUENCE</scope>
    <source>
        <strain evidence="3">BMAN</strain>
    </source>
</reference>
<dbReference type="PROSITE" id="PS51419">
    <property type="entry name" value="RAB"/>
    <property type="match status" value="1"/>
</dbReference>
<evidence type="ECO:0000256" key="2">
    <source>
        <dbReference type="ARBA" id="ARBA00023134"/>
    </source>
</evidence>
<dbReference type="SMART" id="SM00173">
    <property type="entry name" value="RAS"/>
    <property type="match status" value="1"/>
</dbReference>
<dbReference type="GO" id="GO:0003924">
    <property type="term" value="F:GTPase activity"/>
    <property type="evidence" value="ECO:0007669"/>
    <property type="project" value="InterPro"/>
</dbReference>
<dbReference type="GO" id="GO:0005525">
    <property type="term" value="F:GTP binding"/>
    <property type="evidence" value="ECO:0007669"/>
    <property type="project" value="UniProtKB-KW"/>
</dbReference>
<dbReference type="AlphaFoldDB" id="A0A9Q0LCT2"/>
<dbReference type="NCBIfam" id="TIGR00231">
    <property type="entry name" value="small_GTP"/>
    <property type="match status" value="1"/>
</dbReference>
<dbReference type="InterPro" id="IPR005225">
    <property type="entry name" value="Small_GTP-bd"/>
</dbReference>
<dbReference type="PRINTS" id="PR00449">
    <property type="entry name" value="RASTRNSFRMNG"/>
</dbReference>
<dbReference type="PROSITE" id="PS51420">
    <property type="entry name" value="RHO"/>
    <property type="match status" value="1"/>
</dbReference>
<dbReference type="SUPFAM" id="SSF52540">
    <property type="entry name" value="P-loop containing nucleoside triphosphate hydrolases"/>
    <property type="match status" value="1"/>
</dbReference>
<dbReference type="EMBL" id="JAPDFW010000100">
    <property type="protein sequence ID" value="KAJ5070009.1"/>
    <property type="molecule type" value="Genomic_DNA"/>
</dbReference>
<dbReference type="InterPro" id="IPR020849">
    <property type="entry name" value="Small_GTPase_Ras-type"/>
</dbReference>
<keyword evidence="2" id="KW-0342">GTP-binding</keyword>
<sequence length="199" mass="23598">MENKEMKIKVGLFGSGGVGKSTIAIRFSKDIFVEDYDPTIEDEYKKENDLNNKKILFYILDTAPQEEHYDPFPRYVQYTDIFVLIYSITYKRSFEDIKYFNERIKRILDIEDKDYPKILIGNKSDLTMKREVSIKQGKELAKKLNCKFIETSAKTGENINQLFYETILLEIERLKTIEEENLNQKKKKKKNKKGKCFLM</sequence>